<comment type="caution">
    <text evidence="2">The sequence shown here is derived from an EMBL/GenBank/DDBJ whole genome shotgun (WGS) entry which is preliminary data.</text>
</comment>
<sequence length="220" mass="25106">MQDEGWCKAVQKELNALDNLNVRIPFELLISEKAIETRWVFKTKQDGVKRARLVGKGYQENSCNDNYSPVARMSTVRIMLSKAVQENLNLRHLYIPTAFLYGDLQNTVYIKLSEGTNIKRGVLKMKLRLCTACRRLLVVGMIGYTISSECNIVKALEEELKVKDLGKQRVFLGLNIERKEDAICISQFVFVQKILKKFGMKDCKNVCTPMETGFQAENDG</sequence>
<evidence type="ECO:0000313" key="3">
    <source>
        <dbReference type="Proteomes" id="UP001159363"/>
    </source>
</evidence>
<dbReference type="InterPro" id="IPR013103">
    <property type="entry name" value="RVT_2"/>
</dbReference>
<dbReference type="Proteomes" id="UP001159363">
    <property type="component" value="Chromosome 1"/>
</dbReference>
<evidence type="ECO:0000259" key="1">
    <source>
        <dbReference type="Pfam" id="PF07727"/>
    </source>
</evidence>
<name>A0ABQ9IHB1_9NEOP</name>
<protein>
    <recommendedName>
        <fullName evidence="1">Reverse transcriptase Ty1/copia-type domain-containing protein</fullName>
    </recommendedName>
</protein>
<dbReference type="EMBL" id="JARBHB010000001">
    <property type="protein sequence ID" value="KAJ8896072.1"/>
    <property type="molecule type" value="Genomic_DNA"/>
</dbReference>
<feature type="domain" description="Reverse transcriptase Ty1/copia-type" evidence="1">
    <location>
        <begin position="152"/>
        <end position="211"/>
    </location>
</feature>
<organism evidence="2 3">
    <name type="scientific">Dryococelus australis</name>
    <dbReference type="NCBI Taxonomy" id="614101"/>
    <lineage>
        <taxon>Eukaryota</taxon>
        <taxon>Metazoa</taxon>
        <taxon>Ecdysozoa</taxon>
        <taxon>Arthropoda</taxon>
        <taxon>Hexapoda</taxon>
        <taxon>Insecta</taxon>
        <taxon>Pterygota</taxon>
        <taxon>Neoptera</taxon>
        <taxon>Polyneoptera</taxon>
        <taxon>Phasmatodea</taxon>
        <taxon>Verophasmatodea</taxon>
        <taxon>Anareolatae</taxon>
        <taxon>Phasmatidae</taxon>
        <taxon>Eurycanthinae</taxon>
        <taxon>Dryococelus</taxon>
    </lineage>
</organism>
<keyword evidence="3" id="KW-1185">Reference proteome</keyword>
<reference evidence="2 3" key="1">
    <citation type="submission" date="2023-02" db="EMBL/GenBank/DDBJ databases">
        <title>LHISI_Scaffold_Assembly.</title>
        <authorList>
            <person name="Stuart O.P."/>
            <person name="Cleave R."/>
            <person name="Magrath M.J.L."/>
            <person name="Mikheyev A.S."/>
        </authorList>
    </citation>
    <scope>NUCLEOTIDE SEQUENCE [LARGE SCALE GENOMIC DNA]</scope>
    <source>
        <strain evidence="2">Daus_M_001</strain>
        <tissue evidence="2">Leg muscle</tissue>
    </source>
</reference>
<gene>
    <name evidence="2" type="ORF">PR048_001414</name>
</gene>
<dbReference type="Pfam" id="PF07727">
    <property type="entry name" value="RVT_2"/>
    <property type="match status" value="2"/>
</dbReference>
<feature type="domain" description="Reverse transcriptase Ty1/copia-type" evidence="1">
    <location>
        <begin position="32"/>
        <end position="119"/>
    </location>
</feature>
<proteinExistence type="predicted"/>
<evidence type="ECO:0000313" key="2">
    <source>
        <dbReference type="EMBL" id="KAJ8896072.1"/>
    </source>
</evidence>
<accession>A0ABQ9IHB1</accession>